<dbReference type="RefSeq" id="WP_115873414.1">
    <property type="nucleotide sequence ID" value="NZ_JARQAI010000014.1"/>
</dbReference>
<gene>
    <name evidence="1" type="ORF">P7H00_09865</name>
</gene>
<accession>A0AAE4L434</accession>
<sequence length="97" mass="10992">MLGIDNELEQLYQEAQQTGSAVIKDRWTAGNYGCCSTRAPLVEKYKIKLSAKQQQLFIWGTIAVTVDLSTQTASINPEYEGSNYDQRIIDWFVQKAN</sequence>
<dbReference type="Proteomes" id="UP001180842">
    <property type="component" value="Unassembled WGS sequence"/>
</dbReference>
<evidence type="ECO:0000313" key="2">
    <source>
        <dbReference type="Proteomes" id="UP001180842"/>
    </source>
</evidence>
<dbReference type="EMBL" id="JARQAI010000014">
    <property type="protein sequence ID" value="MDT2737434.1"/>
    <property type="molecule type" value="Genomic_DNA"/>
</dbReference>
<reference evidence="1" key="1">
    <citation type="submission" date="2023-03" db="EMBL/GenBank/DDBJ databases">
        <authorList>
            <person name="Shen W."/>
            <person name="Cai J."/>
        </authorList>
    </citation>
    <scope>NUCLEOTIDE SEQUENCE</scope>
    <source>
        <strain evidence="1">P69-2</strain>
    </source>
</reference>
<comment type="caution">
    <text evidence="1">The sequence shown here is derived from an EMBL/GenBank/DDBJ whole genome shotgun (WGS) entry which is preliminary data.</text>
</comment>
<name>A0AAE4L434_9ENTE</name>
<proteinExistence type="predicted"/>
<dbReference type="AlphaFoldDB" id="A0AAE4L434"/>
<evidence type="ECO:0000313" key="1">
    <source>
        <dbReference type="EMBL" id="MDT2737434.1"/>
    </source>
</evidence>
<organism evidence="1 2">
    <name type="scientific">Enterococcus pseudoavium</name>
    <dbReference type="NCBI Taxonomy" id="44007"/>
    <lineage>
        <taxon>Bacteria</taxon>
        <taxon>Bacillati</taxon>
        <taxon>Bacillota</taxon>
        <taxon>Bacilli</taxon>
        <taxon>Lactobacillales</taxon>
        <taxon>Enterococcaceae</taxon>
        <taxon>Enterococcus</taxon>
    </lineage>
</organism>
<protein>
    <submittedName>
        <fullName evidence="1">Uncharacterized protein</fullName>
    </submittedName>
</protein>